<dbReference type="Proteomes" id="UP001481413">
    <property type="component" value="Unassembled WGS sequence"/>
</dbReference>
<evidence type="ECO:0000313" key="1">
    <source>
        <dbReference type="EMBL" id="GAA6144935.1"/>
    </source>
</evidence>
<organism evidence="1 2">
    <name type="scientific">Thalassolituus maritimus</name>
    <dbReference type="NCBI Taxonomy" id="484498"/>
    <lineage>
        <taxon>Bacteria</taxon>
        <taxon>Pseudomonadati</taxon>
        <taxon>Pseudomonadota</taxon>
        <taxon>Gammaproteobacteria</taxon>
        <taxon>Oceanospirillales</taxon>
        <taxon>Oceanospirillaceae</taxon>
        <taxon>Thalassolituus</taxon>
    </lineage>
</organism>
<sequence length="93" mass="10450">MPVKEKNTAEKWSDEHLRSFLNAESFDDSEPDYIAVIHAYRHMLPDTFADFISLFVAEGHSLSATGASGDTALQTIESHQQGKEYAEIIRQHA</sequence>
<evidence type="ECO:0000313" key="2">
    <source>
        <dbReference type="Proteomes" id="UP001481413"/>
    </source>
</evidence>
<proteinExistence type="predicted"/>
<dbReference type="RefSeq" id="WP_353293871.1">
    <property type="nucleotide sequence ID" value="NZ_BAABWH010000002.1"/>
</dbReference>
<reference evidence="1 2" key="1">
    <citation type="submission" date="2024-04" db="EMBL/GenBank/DDBJ databases">
        <title>Draft genome sequence of Thalassolituus maritimus NBRC 116585.</title>
        <authorList>
            <person name="Miyakawa T."/>
            <person name="Kusuya Y."/>
            <person name="Miura T."/>
        </authorList>
    </citation>
    <scope>NUCLEOTIDE SEQUENCE [LARGE SCALE GENOMIC DNA]</scope>
    <source>
        <strain evidence="1 2">5NW40-0001</strain>
    </source>
</reference>
<gene>
    <name evidence="1" type="ORF">NBRC116585_10520</name>
</gene>
<name>A0ABP9ZXQ7_9GAMM</name>
<dbReference type="EMBL" id="BAABWH010000002">
    <property type="protein sequence ID" value="GAA6144935.1"/>
    <property type="molecule type" value="Genomic_DNA"/>
</dbReference>
<protein>
    <submittedName>
        <fullName evidence="1">Uncharacterized protein</fullName>
    </submittedName>
</protein>
<comment type="caution">
    <text evidence="1">The sequence shown here is derived from an EMBL/GenBank/DDBJ whole genome shotgun (WGS) entry which is preliminary data.</text>
</comment>
<keyword evidence="2" id="KW-1185">Reference proteome</keyword>
<dbReference type="InterPro" id="IPR047742">
    <property type="entry name" value="PA4642-like"/>
</dbReference>
<accession>A0ABP9ZXQ7</accession>
<dbReference type="NCBIfam" id="NF038106">
    <property type="entry name" value="gamma_NF038106"/>
    <property type="match status" value="1"/>
</dbReference>